<keyword evidence="2" id="KW-0547">Nucleotide-binding</keyword>
<organism evidence="5 6">
    <name type="scientific">Alkalibacterium iburiense</name>
    <dbReference type="NCBI Taxonomy" id="290589"/>
    <lineage>
        <taxon>Bacteria</taxon>
        <taxon>Bacillati</taxon>
        <taxon>Bacillota</taxon>
        <taxon>Bacilli</taxon>
        <taxon>Lactobacillales</taxon>
        <taxon>Carnobacteriaceae</taxon>
        <taxon>Alkalibacterium</taxon>
    </lineage>
</organism>
<dbReference type="Proteomes" id="UP001501166">
    <property type="component" value="Unassembled WGS sequence"/>
</dbReference>
<dbReference type="PANTHER" id="PTHR30050">
    <property type="entry name" value="CHROMOSOMAL REPLICATION INITIATOR PROTEIN DNAA"/>
    <property type="match status" value="1"/>
</dbReference>
<dbReference type="Pfam" id="PF01695">
    <property type="entry name" value="IstB_IS21"/>
    <property type="match status" value="1"/>
</dbReference>
<keyword evidence="6" id="KW-1185">Reference proteome</keyword>
<dbReference type="InterPro" id="IPR028350">
    <property type="entry name" value="DNAC/IstB-like"/>
</dbReference>
<comment type="similarity">
    <text evidence="1">Belongs to the IS21/IS1162 putative ATP-binding protein family.</text>
</comment>
<evidence type="ECO:0000313" key="5">
    <source>
        <dbReference type="EMBL" id="GAA0355776.1"/>
    </source>
</evidence>
<comment type="caution">
    <text evidence="5">The sequence shown here is derived from an EMBL/GenBank/DDBJ whole genome shotgun (WGS) entry which is preliminary data.</text>
</comment>
<dbReference type="PIRSF" id="PIRSF003073">
    <property type="entry name" value="DNAC_TnpB_IstB"/>
    <property type="match status" value="1"/>
</dbReference>
<dbReference type="SMART" id="SM00382">
    <property type="entry name" value="AAA"/>
    <property type="match status" value="1"/>
</dbReference>
<reference evidence="5 6" key="1">
    <citation type="journal article" date="2019" name="Int. J. Syst. Evol. Microbiol.">
        <title>The Global Catalogue of Microorganisms (GCM) 10K type strain sequencing project: providing services to taxonomists for standard genome sequencing and annotation.</title>
        <authorList>
            <consortium name="The Broad Institute Genomics Platform"/>
            <consortium name="The Broad Institute Genome Sequencing Center for Infectious Disease"/>
            <person name="Wu L."/>
            <person name="Ma J."/>
        </authorList>
    </citation>
    <scope>NUCLEOTIDE SEQUENCE [LARGE SCALE GENOMIC DNA]</scope>
    <source>
        <strain evidence="5 6">JCM 12662</strain>
    </source>
</reference>
<evidence type="ECO:0000259" key="4">
    <source>
        <dbReference type="SMART" id="SM00382"/>
    </source>
</evidence>
<feature type="domain" description="AAA+ ATPase" evidence="4">
    <location>
        <begin position="94"/>
        <end position="226"/>
    </location>
</feature>
<keyword evidence="3" id="KW-0067">ATP-binding</keyword>
<dbReference type="NCBIfam" id="NF038214">
    <property type="entry name" value="IS21_help_AAA"/>
    <property type="match status" value="1"/>
</dbReference>
<dbReference type="PANTHER" id="PTHR30050:SF4">
    <property type="entry name" value="ATP-BINDING PROTEIN RV3427C IN INSERTION SEQUENCE-RELATED"/>
    <property type="match status" value="1"/>
</dbReference>
<dbReference type="Gene3D" id="3.40.50.300">
    <property type="entry name" value="P-loop containing nucleotide triphosphate hydrolases"/>
    <property type="match status" value="1"/>
</dbReference>
<evidence type="ECO:0000256" key="3">
    <source>
        <dbReference type="ARBA" id="ARBA00022840"/>
    </source>
</evidence>
<dbReference type="InterPro" id="IPR003593">
    <property type="entry name" value="AAA+_ATPase"/>
</dbReference>
<sequence length="244" mass="28221">MMESELKQLCKRMRLAHVYDYVIQENGSEDFYNELLQCLTYEQREREIAKANRLLKKAGFRTHKRLDEYEWHNQIGIPTSISREELEALDFIHHRENLVFVGTPGTGKTTLATALGIEACMNGKDVQFYRVMDLVDKLQKASQKGTLARARKSILSCDLLILDELGYLPIDKEGAELLFHLISDFYEERSLIVTTNLEFSSWNKIFQDPRLTGALVDRLIHHAHIFSFAGTSYRYTNALSQLKN</sequence>
<evidence type="ECO:0000256" key="1">
    <source>
        <dbReference type="ARBA" id="ARBA00008059"/>
    </source>
</evidence>
<proteinExistence type="inferred from homology"/>
<evidence type="ECO:0000313" key="6">
    <source>
        <dbReference type="Proteomes" id="UP001501166"/>
    </source>
</evidence>
<protein>
    <submittedName>
        <fullName evidence="5">IS21-like element helper ATPase IstB</fullName>
    </submittedName>
</protein>
<name>A0ABN0X5N2_9LACT</name>
<dbReference type="InterPro" id="IPR002611">
    <property type="entry name" value="IstB_ATP-bd"/>
</dbReference>
<dbReference type="CDD" id="cd00009">
    <property type="entry name" value="AAA"/>
    <property type="match status" value="1"/>
</dbReference>
<dbReference type="InterPro" id="IPR027417">
    <property type="entry name" value="P-loop_NTPase"/>
</dbReference>
<dbReference type="EMBL" id="BAAACW010000038">
    <property type="protein sequence ID" value="GAA0355776.1"/>
    <property type="molecule type" value="Genomic_DNA"/>
</dbReference>
<dbReference type="SUPFAM" id="SSF52540">
    <property type="entry name" value="P-loop containing nucleoside triphosphate hydrolases"/>
    <property type="match status" value="1"/>
</dbReference>
<evidence type="ECO:0000256" key="2">
    <source>
        <dbReference type="ARBA" id="ARBA00022741"/>
    </source>
</evidence>
<dbReference type="InterPro" id="IPR047661">
    <property type="entry name" value="IstB"/>
</dbReference>
<accession>A0ABN0X5N2</accession>
<gene>
    <name evidence="5" type="primary">istB_2</name>
    <name evidence="5" type="ORF">GCM10008932_05970</name>
</gene>